<reference evidence="3 4" key="1">
    <citation type="journal article" date="2011" name="Cell">
        <title>Insight into structure and assembly of the nuclear pore complex by utilizing the genome of a eukaryotic thermophile.</title>
        <authorList>
            <person name="Amlacher S."/>
            <person name="Sarges P."/>
            <person name="Flemming D."/>
            <person name="van Noort V."/>
            <person name="Kunze R."/>
            <person name="Devos D.P."/>
            <person name="Arumugam M."/>
            <person name="Bork P."/>
            <person name="Hurt E."/>
        </authorList>
    </citation>
    <scope>NUCLEOTIDE SEQUENCE [LARGE SCALE GENOMIC DNA]</scope>
    <source>
        <strain evidence="4">DSM 1495 / CBS 144.50 / IMI 039719</strain>
    </source>
</reference>
<accession>G0RY03</accession>
<evidence type="ECO:0000256" key="1">
    <source>
        <dbReference type="SAM" id="MobiDB-lite"/>
    </source>
</evidence>
<dbReference type="EMBL" id="GL988032">
    <property type="protein sequence ID" value="EGS23789.1"/>
    <property type="molecule type" value="Genomic_DNA"/>
</dbReference>
<dbReference type="RefSeq" id="XP_006691031.1">
    <property type="nucleotide sequence ID" value="XM_006690968.1"/>
</dbReference>
<dbReference type="InterPro" id="IPR053274">
    <property type="entry name" value="Fluconazole_resistance"/>
</dbReference>
<feature type="compositionally biased region" description="Polar residues" evidence="1">
    <location>
        <begin position="436"/>
        <end position="452"/>
    </location>
</feature>
<feature type="compositionally biased region" description="Polar residues" evidence="1">
    <location>
        <begin position="627"/>
        <end position="640"/>
    </location>
</feature>
<feature type="region of interest" description="Disordered" evidence="1">
    <location>
        <begin position="562"/>
        <end position="696"/>
    </location>
</feature>
<feature type="compositionally biased region" description="Basic and acidic residues" evidence="1">
    <location>
        <begin position="317"/>
        <end position="327"/>
    </location>
</feature>
<dbReference type="OMA" id="NINTHQA"/>
<feature type="region of interest" description="Disordered" evidence="1">
    <location>
        <begin position="288"/>
        <end position="351"/>
    </location>
</feature>
<dbReference type="AlphaFoldDB" id="G0RY03"/>
<feature type="compositionally biased region" description="Basic and acidic residues" evidence="1">
    <location>
        <begin position="562"/>
        <end position="576"/>
    </location>
</feature>
<evidence type="ECO:0000313" key="4">
    <source>
        <dbReference type="Proteomes" id="UP000008066"/>
    </source>
</evidence>
<organism evidence="4">
    <name type="scientific">Chaetomium thermophilum (strain DSM 1495 / CBS 144.50 / IMI 039719)</name>
    <name type="common">Thermochaetoides thermophila</name>
    <dbReference type="NCBI Taxonomy" id="759272"/>
    <lineage>
        <taxon>Eukaryota</taxon>
        <taxon>Fungi</taxon>
        <taxon>Dikarya</taxon>
        <taxon>Ascomycota</taxon>
        <taxon>Pezizomycotina</taxon>
        <taxon>Sordariomycetes</taxon>
        <taxon>Sordariomycetidae</taxon>
        <taxon>Sordariales</taxon>
        <taxon>Chaetomiaceae</taxon>
        <taxon>Thermochaetoides</taxon>
    </lineage>
</organism>
<dbReference type="Proteomes" id="UP000008066">
    <property type="component" value="Unassembled WGS sequence"/>
</dbReference>
<name>G0RY03_CHATD</name>
<feature type="region of interest" description="Disordered" evidence="1">
    <location>
        <begin position="393"/>
        <end position="469"/>
    </location>
</feature>
<feature type="region of interest" description="Disordered" evidence="1">
    <location>
        <begin position="1"/>
        <end position="69"/>
    </location>
</feature>
<dbReference type="OrthoDB" id="5422958at2759"/>
<dbReference type="GeneID" id="18254531"/>
<gene>
    <name evidence="3" type="ORF">CTHT_0004930</name>
</gene>
<dbReference type="STRING" id="759272.G0RY03"/>
<feature type="domain" description="Gag1-like clamp" evidence="2">
    <location>
        <begin position="350"/>
        <end position="537"/>
    </location>
</feature>
<dbReference type="PANTHER" id="PTHR28065:SF1">
    <property type="entry name" value="DUF4050 DOMAIN-CONTAINING PROTEIN"/>
    <property type="match status" value="1"/>
</dbReference>
<feature type="compositionally biased region" description="Low complexity" evidence="1">
    <location>
        <begin position="421"/>
        <end position="433"/>
    </location>
</feature>
<evidence type="ECO:0000313" key="3">
    <source>
        <dbReference type="EMBL" id="EGS23789.1"/>
    </source>
</evidence>
<evidence type="ECO:0000259" key="2">
    <source>
        <dbReference type="Pfam" id="PF13259"/>
    </source>
</evidence>
<dbReference type="KEGG" id="cthr:CTHT_0004930"/>
<feature type="region of interest" description="Disordered" evidence="1">
    <location>
        <begin position="223"/>
        <end position="243"/>
    </location>
</feature>
<dbReference type="Pfam" id="PF13259">
    <property type="entry name" value="clamp_Gag1-like"/>
    <property type="match status" value="1"/>
</dbReference>
<sequence>MAGEHKHTHILDRPSSTPASSQDGHERLATAAEAGDAVARHDVKYEQPQQLSGAPARAGSMSSEQAGLAGEERALGAAGAQHQPSQSVALHAVERATRRAGQALPLANESTAGLDEPGLLGKDIIPLSAWVTPHQDHQEDTGCGQETLPQHQGIQDSRLQPILGPPLDIKPPCAAATLAAAAAGGDKHSASSTVASSSNINTHQAMIFSDLYKSPRSPLSKLRHSFHEPSPVPADIDPDLLSRDKTRQKEAVKRYLADKIRNDWEFVWPPVTAASTSITDGLVVEEAPAADSDAKDPGEEADSESDAESVYSTMSEDPEHWRPRAEWTSDLSDDEGISPTSVSPTRRDADAVAVRETIEEKRARRRRAVREEMKWNPGLACFEARRAAWTGAKTVRLKPKPPIPASSTSTRRLSWWRHSRSLSSASQSGSPPGLTSPLQPTSTHSSQQTDGAVSSEAESAKSETAAPPVRYPVETMLPIPPPLLPPQNPMRASIQPSMYISLYDKVVLQNLQPSCPVNLSDMIRACVVGWKRDGEWPPKSSYPPTTLAAQATTAELLALRQRKAEEQRRKEQEKKAQAAARKNSVGAASTGGHTRRLSLVGIFGGGHKDKNEGGSAEIKENKEAKEGNSNNNGQTRGRTSSHSDEAGSSKTLFRRSLQKMLSLGQHVHHAESTGANGSGAPLSPTSPSTKEVAAAG</sequence>
<feature type="compositionally biased region" description="Basic and acidic residues" evidence="1">
    <location>
        <begin position="606"/>
        <end position="626"/>
    </location>
</feature>
<protein>
    <recommendedName>
        <fullName evidence="2">Gag1-like clamp domain-containing protein</fullName>
    </recommendedName>
</protein>
<dbReference type="PANTHER" id="PTHR28065">
    <property type="entry name" value="FREQUENIN"/>
    <property type="match status" value="1"/>
</dbReference>
<proteinExistence type="predicted"/>
<feature type="compositionally biased region" description="Low complexity" evidence="1">
    <location>
        <begin position="454"/>
        <end position="466"/>
    </location>
</feature>
<dbReference type="InterPro" id="IPR025124">
    <property type="entry name" value="Gag1-like_clamp"/>
</dbReference>
<keyword evidence="4" id="KW-1185">Reference proteome</keyword>
<dbReference type="HOGENOM" id="CLU_015359_0_0_1"/>
<dbReference type="eggNOG" id="ENOG502SRCS">
    <property type="taxonomic scope" value="Eukaryota"/>
</dbReference>